<evidence type="ECO:0000256" key="1">
    <source>
        <dbReference type="SAM" id="Coils"/>
    </source>
</evidence>
<gene>
    <name evidence="4" type="ORF">RIMI_LOCUS11110165</name>
</gene>
<evidence type="ECO:0000313" key="5">
    <source>
        <dbReference type="Proteomes" id="UP001176940"/>
    </source>
</evidence>
<dbReference type="PANTHER" id="PTHR21301:SF12">
    <property type="match status" value="1"/>
</dbReference>
<sequence length="1093" mass="125255">MLGRSHRVATSQRAQRRRRRDRACAERPDAVSRRRRRQSGEGQDRECAEGWKKPEDNDVGGKDQAILNTDIVPVYQIKGISKLFKLCLPKVQCFCDSLTSPPSERQFNALLMSVASLLANVCFPGCCVGMCCRRQEKMEVCRNELCRWMRRVIMASGQGEDEKKEATPQTTSSIRYLDVYRHVSPEVKGQVYLDREAPDLCYLFKCNSTKYRITPRPITIWKTKSTTKLDELDRELNLVQEEINKLLSGDMAVKFKEEIDAELFKWEGDVVNRKTKKYQPLKDLHLFSRKLILTRLHSKDDPRCTSDTAQDLEIISALEELESESYPVETLPSHVRDTTDVLRRLDGMYLEPDMLLVTADVESLYTCIDHEEGLMASQFFLEASNIDPDVRSLGTVQDLDLFMLDLNRNDSNIRLTYTYHKREISFLDINIQVREDGSVVTDVFRKETSFLRLCTLYDSLIELIASHMWRSMRIMPYYPEYGLQPFMIPVKHQAVKETQFGNILMKLLRLSKRVLAGRNDGGLCWMKDEGLHLETSLVPDPCSNLSISERQALKSLQQDKDLIIKPADKGGAIVVMDKSLYKTQVHCQLSHSATYRTLPANPTSQTQRLIQATLDRFQHLGILDTMTRDFLTKKHPITPVMYILPKIHKNLQNPHGRPIVASTDSLVAPISIYLEKILTPLVCNTSSFLLDTGAFLTTIHDISPVPPDTILVSFDVKDLYTSIPHSNGIESTRWLLSTSNIDPILIDFCCDLLSIVLTNIFFLFEDTYYLQIKGSAMGSNVAPPYANAYIAHFEDTLIYAHNLFYSHCVFLKTSWPGLDFTMTYHHTQISFLDTLIIKDDHGSLSTDLYFKPTDRNSLLHYDSFHPCSIKNPIPKSQIHRVDKIVSDPHLKDIRINEMKRARNIRDILVSADIGPARFSPSQHFLRNPKTGTFPCLNCNQCSNVLRGDIIHHPHIGKRYINHFFTCDLNFIVYLLKCPCGLLYVGETTQSVKDRISKHKSTIRCKNLLLPIPHHFLSKGHSVSQLRFQVIEQVTPPRCGGNRISILKQREAFWIHKLNALTPKGLNRDHDLQSLITLMKVFTDRNEIEGFELI</sequence>
<dbReference type="InterPro" id="IPR000305">
    <property type="entry name" value="GIY-YIG_endonuc"/>
</dbReference>
<feature type="non-terminal residue" evidence="4">
    <location>
        <position position="1093"/>
    </location>
</feature>
<dbReference type="Proteomes" id="UP001176940">
    <property type="component" value="Unassembled WGS sequence"/>
</dbReference>
<dbReference type="CDD" id="cd10442">
    <property type="entry name" value="GIY-YIG_PLEs"/>
    <property type="match status" value="1"/>
</dbReference>
<dbReference type="InterPro" id="IPR035901">
    <property type="entry name" value="GIY-YIG_endonuc_sf"/>
</dbReference>
<feature type="region of interest" description="Disordered" evidence="2">
    <location>
        <begin position="1"/>
        <end position="63"/>
    </location>
</feature>
<evidence type="ECO:0000256" key="2">
    <source>
        <dbReference type="SAM" id="MobiDB-lite"/>
    </source>
</evidence>
<feature type="coiled-coil region" evidence="1">
    <location>
        <begin position="222"/>
        <end position="249"/>
    </location>
</feature>
<dbReference type="PROSITE" id="PS50164">
    <property type="entry name" value="GIY_YIG"/>
    <property type="match status" value="1"/>
</dbReference>
<feature type="compositionally biased region" description="Basic and acidic residues" evidence="2">
    <location>
        <begin position="22"/>
        <end position="61"/>
    </location>
</feature>
<dbReference type="Pfam" id="PF26215">
    <property type="entry name" value="HTH_animal"/>
    <property type="match status" value="1"/>
</dbReference>
<evidence type="ECO:0000313" key="4">
    <source>
        <dbReference type="EMBL" id="CAJ0946009.1"/>
    </source>
</evidence>
<dbReference type="EMBL" id="CAUEEQ010024756">
    <property type="protein sequence ID" value="CAJ0946009.1"/>
    <property type="molecule type" value="Genomic_DNA"/>
</dbReference>
<proteinExistence type="predicted"/>
<protein>
    <recommendedName>
        <fullName evidence="3">GIY-YIG domain-containing protein</fullName>
    </recommendedName>
</protein>
<dbReference type="PANTHER" id="PTHR21301">
    <property type="entry name" value="REVERSE TRANSCRIPTASE"/>
    <property type="match status" value="1"/>
</dbReference>
<dbReference type="Gene3D" id="3.40.1440.10">
    <property type="entry name" value="GIY-YIG endonuclease"/>
    <property type="match status" value="1"/>
</dbReference>
<comment type="caution">
    <text evidence="4">The sequence shown here is derived from an EMBL/GenBank/DDBJ whole genome shotgun (WGS) entry which is preliminary data.</text>
</comment>
<keyword evidence="1" id="KW-0175">Coiled coil</keyword>
<keyword evidence="5" id="KW-1185">Reference proteome</keyword>
<feature type="domain" description="GIY-YIG" evidence="3">
    <location>
        <begin position="968"/>
        <end position="1067"/>
    </location>
</feature>
<evidence type="ECO:0000259" key="3">
    <source>
        <dbReference type="PROSITE" id="PS50164"/>
    </source>
</evidence>
<accession>A0ABN9LMV2</accession>
<name>A0ABN9LMV2_9NEOB</name>
<reference evidence="4" key="1">
    <citation type="submission" date="2023-07" db="EMBL/GenBank/DDBJ databases">
        <authorList>
            <person name="Stuckert A."/>
        </authorList>
    </citation>
    <scope>NUCLEOTIDE SEQUENCE</scope>
</reference>
<dbReference type="InterPro" id="IPR058912">
    <property type="entry name" value="HTH_animal"/>
</dbReference>
<organism evidence="4 5">
    <name type="scientific">Ranitomeya imitator</name>
    <name type="common">mimic poison frog</name>
    <dbReference type="NCBI Taxonomy" id="111125"/>
    <lineage>
        <taxon>Eukaryota</taxon>
        <taxon>Metazoa</taxon>
        <taxon>Chordata</taxon>
        <taxon>Craniata</taxon>
        <taxon>Vertebrata</taxon>
        <taxon>Euteleostomi</taxon>
        <taxon>Amphibia</taxon>
        <taxon>Batrachia</taxon>
        <taxon>Anura</taxon>
        <taxon>Neobatrachia</taxon>
        <taxon>Hyloidea</taxon>
        <taxon>Dendrobatidae</taxon>
        <taxon>Dendrobatinae</taxon>
        <taxon>Ranitomeya</taxon>
    </lineage>
</organism>